<dbReference type="SUPFAM" id="SSF55874">
    <property type="entry name" value="ATPase domain of HSP90 chaperone/DNA topoisomerase II/histidine kinase"/>
    <property type="match status" value="1"/>
</dbReference>
<dbReference type="AlphaFoldDB" id="A0A1W1ZVZ0"/>
<evidence type="ECO:0000256" key="6">
    <source>
        <dbReference type="ARBA" id="ARBA00022553"/>
    </source>
</evidence>
<evidence type="ECO:0000256" key="12">
    <source>
        <dbReference type="ARBA" id="ARBA00022989"/>
    </source>
</evidence>
<dbReference type="EC" id="2.7.13.3" evidence="3"/>
<evidence type="ECO:0000259" key="16">
    <source>
        <dbReference type="PROSITE" id="PS50109"/>
    </source>
</evidence>
<organism evidence="17 18">
    <name type="scientific">Polynucleobacter kasalickyi</name>
    <dbReference type="NCBI Taxonomy" id="1938817"/>
    <lineage>
        <taxon>Bacteria</taxon>
        <taxon>Pseudomonadati</taxon>
        <taxon>Pseudomonadota</taxon>
        <taxon>Betaproteobacteria</taxon>
        <taxon>Burkholderiales</taxon>
        <taxon>Burkholderiaceae</taxon>
        <taxon>Polynucleobacter</taxon>
    </lineage>
</organism>
<evidence type="ECO:0000256" key="15">
    <source>
        <dbReference type="SAM" id="Phobius"/>
    </source>
</evidence>
<proteinExistence type="predicted"/>
<protein>
    <recommendedName>
        <fullName evidence="3">histidine kinase</fullName>
        <ecNumber evidence="3">2.7.13.3</ecNumber>
    </recommendedName>
</protein>
<dbReference type="InterPro" id="IPR036097">
    <property type="entry name" value="HisK_dim/P_sf"/>
</dbReference>
<dbReference type="GO" id="GO:0005524">
    <property type="term" value="F:ATP binding"/>
    <property type="evidence" value="ECO:0007669"/>
    <property type="project" value="UniProtKB-KW"/>
</dbReference>
<keyword evidence="18" id="KW-1185">Reference proteome</keyword>
<dbReference type="FunFam" id="1.10.287.130:FF:000008">
    <property type="entry name" value="Two-component sensor histidine kinase"/>
    <property type="match status" value="1"/>
</dbReference>
<dbReference type="SUPFAM" id="SSF47384">
    <property type="entry name" value="Homodimeric domain of signal transducing histidine kinase"/>
    <property type="match status" value="1"/>
</dbReference>
<dbReference type="PANTHER" id="PTHR45453:SF1">
    <property type="entry name" value="PHOSPHATE REGULON SENSOR PROTEIN PHOR"/>
    <property type="match status" value="1"/>
</dbReference>
<keyword evidence="5" id="KW-1003">Cell membrane</keyword>
<dbReference type="Proteomes" id="UP000192708">
    <property type="component" value="Unassembled WGS sequence"/>
</dbReference>
<dbReference type="InterPro" id="IPR036890">
    <property type="entry name" value="HATPase_C_sf"/>
</dbReference>
<evidence type="ECO:0000256" key="14">
    <source>
        <dbReference type="ARBA" id="ARBA00023136"/>
    </source>
</evidence>
<dbReference type="NCBIfam" id="TIGR02966">
    <property type="entry name" value="phoR_proteo"/>
    <property type="match status" value="1"/>
</dbReference>
<keyword evidence="13" id="KW-0902">Two-component regulatory system</keyword>
<evidence type="ECO:0000256" key="1">
    <source>
        <dbReference type="ARBA" id="ARBA00000085"/>
    </source>
</evidence>
<keyword evidence="10 17" id="KW-0418">Kinase</keyword>
<dbReference type="Pfam" id="PF02518">
    <property type="entry name" value="HATPase_c"/>
    <property type="match status" value="1"/>
</dbReference>
<keyword evidence="11" id="KW-0067">ATP-binding</keyword>
<dbReference type="PROSITE" id="PS50109">
    <property type="entry name" value="HIS_KIN"/>
    <property type="match status" value="1"/>
</dbReference>
<evidence type="ECO:0000256" key="3">
    <source>
        <dbReference type="ARBA" id="ARBA00012438"/>
    </source>
</evidence>
<dbReference type="SMART" id="SM00388">
    <property type="entry name" value="HisKA"/>
    <property type="match status" value="1"/>
</dbReference>
<evidence type="ECO:0000313" key="18">
    <source>
        <dbReference type="Proteomes" id="UP000192708"/>
    </source>
</evidence>
<dbReference type="EMBL" id="FWXJ01000006">
    <property type="protein sequence ID" value="SMC52590.1"/>
    <property type="molecule type" value="Genomic_DNA"/>
</dbReference>
<keyword evidence="12 15" id="KW-1133">Transmembrane helix</keyword>
<evidence type="ECO:0000256" key="4">
    <source>
        <dbReference type="ARBA" id="ARBA00022448"/>
    </source>
</evidence>
<keyword evidence="4" id="KW-0813">Transport</keyword>
<evidence type="ECO:0000256" key="5">
    <source>
        <dbReference type="ARBA" id="ARBA00022475"/>
    </source>
</evidence>
<feature type="transmembrane region" description="Helical" evidence="15">
    <location>
        <begin position="29"/>
        <end position="49"/>
    </location>
</feature>
<keyword evidence="14 15" id="KW-0472">Membrane</keyword>
<evidence type="ECO:0000313" key="17">
    <source>
        <dbReference type="EMBL" id="SMC52590.1"/>
    </source>
</evidence>
<evidence type="ECO:0000256" key="7">
    <source>
        <dbReference type="ARBA" id="ARBA00022679"/>
    </source>
</evidence>
<accession>A0A1W1ZVZ0</accession>
<dbReference type="GO" id="GO:0004721">
    <property type="term" value="F:phosphoprotein phosphatase activity"/>
    <property type="evidence" value="ECO:0007669"/>
    <property type="project" value="TreeGrafter"/>
</dbReference>
<evidence type="ECO:0000256" key="8">
    <source>
        <dbReference type="ARBA" id="ARBA00022692"/>
    </source>
</evidence>
<dbReference type="CDD" id="cd00082">
    <property type="entry name" value="HisKA"/>
    <property type="match status" value="1"/>
</dbReference>
<dbReference type="PRINTS" id="PR00344">
    <property type="entry name" value="BCTRLSENSOR"/>
</dbReference>
<comment type="subcellular location">
    <subcellularLocation>
        <location evidence="2">Cell membrane</location>
    </subcellularLocation>
</comment>
<keyword evidence="6" id="KW-0597">Phosphoprotein</keyword>
<dbReference type="GO" id="GO:0000155">
    <property type="term" value="F:phosphorelay sensor kinase activity"/>
    <property type="evidence" value="ECO:0007669"/>
    <property type="project" value="InterPro"/>
</dbReference>
<evidence type="ECO:0000256" key="2">
    <source>
        <dbReference type="ARBA" id="ARBA00004236"/>
    </source>
</evidence>
<dbReference type="GO" id="GO:0016036">
    <property type="term" value="P:cellular response to phosphate starvation"/>
    <property type="evidence" value="ECO:0007669"/>
    <property type="project" value="TreeGrafter"/>
</dbReference>
<evidence type="ECO:0000256" key="11">
    <source>
        <dbReference type="ARBA" id="ARBA00022840"/>
    </source>
</evidence>
<dbReference type="GO" id="GO:0005886">
    <property type="term" value="C:plasma membrane"/>
    <property type="evidence" value="ECO:0007669"/>
    <property type="project" value="UniProtKB-SubCell"/>
</dbReference>
<evidence type="ECO:0000256" key="9">
    <source>
        <dbReference type="ARBA" id="ARBA00022741"/>
    </source>
</evidence>
<sequence>MFREIFKALFIPFAICIASFLWAELYSFSAAFYFGFLALFIYCFVESWFKFQLLSNLQKDDLIGKKRGLGIWREIYYQLEKKSKIWRQEVIQSEVQYHKFIQAIQASPNGLIMLDENDHIEWCNNICRGHFRLDPLRDTGQPVTFLLRNPQFVLYMQARDFSRPLHLDFMGEQGSLMLMVQIFPYGENRKLLLSQDITILKKNESMRQDFVANVSHELRTPLTVVSGFLETLRDLKISKVDQSRYVDLMYAQTSRMMTLVEELLILTRLDSSPLTSKTTKVIVEDLFDKLLVDAKSLSQGKHLIEANCSLKMAILGSDSELLSAFGNLIVNAIRYTPEGGKIIFEWKSDQDGGGVFFVKDSGIGIASEHIPRITERFYRVDRSRSRDTGGTGLGLAIVKHVASRHNAVLKIESELAVGSDFSIHFPKDRLVELN</sequence>
<dbReference type="InterPro" id="IPR050351">
    <property type="entry name" value="BphY/WalK/GraS-like"/>
</dbReference>
<dbReference type="InterPro" id="IPR005467">
    <property type="entry name" value="His_kinase_dom"/>
</dbReference>
<gene>
    <name evidence="17" type="ORF">SAMN06296008_106173</name>
</gene>
<evidence type="ECO:0000256" key="13">
    <source>
        <dbReference type="ARBA" id="ARBA00023012"/>
    </source>
</evidence>
<keyword evidence="8 15" id="KW-0812">Transmembrane</keyword>
<feature type="domain" description="Histidine kinase" evidence="16">
    <location>
        <begin position="213"/>
        <end position="429"/>
    </location>
</feature>
<dbReference type="Gene3D" id="1.10.287.130">
    <property type="match status" value="1"/>
</dbReference>
<dbReference type="InterPro" id="IPR003661">
    <property type="entry name" value="HisK_dim/P_dom"/>
</dbReference>
<dbReference type="PANTHER" id="PTHR45453">
    <property type="entry name" value="PHOSPHATE REGULON SENSOR PROTEIN PHOR"/>
    <property type="match status" value="1"/>
</dbReference>
<keyword evidence="7" id="KW-0808">Transferase</keyword>
<evidence type="ECO:0000256" key="10">
    <source>
        <dbReference type="ARBA" id="ARBA00022777"/>
    </source>
</evidence>
<dbReference type="RefSeq" id="WP_084283497.1">
    <property type="nucleotide sequence ID" value="NZ_FWXJ01000006.1"/>
</dbReference>
<dbReference type="InterPro" id="IPR004358">
    <property type="entry name" value="Sig_transdc_His_kin-like_C"/>
</dbReference>
<keyword evidence="9" id="KW-0547">Nucleotide-binding</keyword>
<dbReference type="STRING" id="1938817.SAMN06296008_106173"/>
<dbReference type="InterPro" id="IPR003594">
    <property type="entry name" value="HATPase_dom"/>
</dbReference>
<feature type="transmembrane region" description="Helical" evidence="15">
    <location>
        <begin position="5"/>
        <end position="23"/>
    </location>
</feature>
<comment type="catalytic activity">
    <reaction evidence="1">
        <text>ATP + protein L-histidine = ADP + protein N-phospho-L-histidine.</text>
        <dbReference type="EC" id="2.7.13.3"/>
    </reaction>
</comment>
<dbReference type="Pfam" id="PF00512">
    <property type="entry name" value="HisKA"/>
    <property type="match status" value="1"/>
</dbReference>
<dbReference type="SMART" id="SM00387">
    <property type="entry name" value="HATPase_c"/>
    <property type="match status" value="1"/>
</dbReference>
<dbReference type="Gene3D" id="3.30.565.10">
    <property type="entry name" value="Histidine kinase-like ATPase, C-terminal domain"/>
    <property type="match status" value="1"/>
</dbReference>
<dbReference type="OrthoDB" id="9813151at2"/>
<reference evidence="17 18" key="1">
    <citation type="submission" date="2017-04" db="EMBL/GenBank/DDBJ databases">
        <authorList>
            <person name="Afonso C.L."/>
            <person name="Miller P.J."/>
            <person name="Scott M.A."/>
            <person name="Spackman E."/>
            <person name="Goraichik I."/>
            <person name="Dimitrov K.M."/>
            <person name="Suarez D.L."/>
            <person name="Swayne D.E."/>
        </authorList>
    </citation>
    <scope>NUCLEOTIDE SEQUENCE [LARGE SCALE GENOMIC DNA]</scope>
    <source>
        <strain evidence="17 18">VK13</strain>
    </source>
</reference>
<dbReference type="InterPro" id="IPR014310">
    <property type="entry name" value="Sig_transdc_His_kinase_PhoR"/>
</dbReference>
<name>A0A1W1ZVZ0_9BURK</name>